<accession>A0AAU9NTH8</accession>
<reference evidence="1 2" key="1">
    <citation type="submission" date="2022-01" db="EMBL/GenBank/DDBJ databases">
        <authorList>
            <person name="Xiong W."/>
            <person name="Schranz E."/>
        </authorList>
    </citation>
    <scope>NUCLEOTIDE SEQUENCE [LARGE SCALE GENOMIC DNA]</scope>
</reference>
<keyword evidence="2" id="KW-1185">Reference proteome</keyword>
<dbReference type="PANTHER" id="PTHR35118">
    <property type="entry name" value="KINASE FAMILY PROTEIN"/>
    <property type="match status" value="1"/>
</dbReference>
<dbReference type="Proteomes" id="UP001157418">
    <property type="component" value="Unassembled WGS sequence"/>
</dbReference>
<dbReference type="PANTHER" id="PTHR35118:SF2">
    <property type="entry name" value="PROTEIN KINASE DOMAIN-CONTAINING PROTEIN"/>
    <property type="match status" value="1"/>
</dbReference>
<organism evidence="1 2">
    <name type="scientific">Lactuca virosa</name>
    <dbReference type="NCBI Taxonomy" id="75947"/>
    <lineage>
        <taxon>Eukaryota</taxon>
        <taxon>Viridiplantae</taxon>
        <taxon>Streptophyta</taxon>
        <taxon>Embryophyta</taxon>
        <taxon>Tracheophyta</taxon>
        <taxon>Spermatophyta</taxon>
        <taxon>Magnoliopsida</taxon>
        <taxon>eudicotyledons</taxon>
        <taxon>Gunneridae</taxon>
        <taxon>Pentapetalae</taxon>
        <taxon>asterids</taxon>
        <taxon>campanulids</taxon>
        <taxon>Asterales</taxon>
        <taxon>Asteraceae</taxon>
        <taxon>Cichorioideae</taxon>
        <taxon>Cichorieae</taxon>
        <taxon>Lactucinae</taxon>
        <taxon>Lactuca</taxon>
    </lineage>
</organism>
<name>A0AAU9NTH8_9ASTR</name>
<evidence type="ECO:0000313" key="2">
    <source>
        <dbReference type="Proteomes" id="UP001157418"/>
    </source>
</evidence>
<sequence>MRLHAFTYIDWSGDKETWRSTTGYIVYLGCNPISWSSKRQSTSARSSTEAKFRVVASATIEIQWLASLLTEFRSNIIPAIYYDNLSYTHYYANPVFHSRMIHLALDFHFVREKVQKGSLRVGVGGAKSGKHHQHHLHHWVHSLCYIGLHDTNMQIGSHQYDSGSFGGQSLDGSFRKTSSVISSRSASSISTSKRALKAAKECAKNLTDIDLFSQHLEEWVNENSHGFTSPFQLEDLQTLDFALESVLFQQLHRMPISHNSKELEFLALEDFLHAISDSLWHTFWDENGSSPYSILCPRYSGSKFYTVEKAISRRRLDSLCGSALVLKNEADPHVRWDQVVQFALFRPGIGIGNESNSTLSCSSISEALFYGARILLSRMLSKYGTGSSDSVYVLVLDSNSGGVVKLEGDLGKLDLTSGNPNPYFSMVNWITNHAEVNVSRVDRIWNKLGNANWRDLGCLQILLATYYSIAQWSGDAKRTITSLASDHALRLHQRRVERRLVEGEKSIIPFRNEPEIVKFDEKCDRDNRLKLEQGEVLELEDLRNRDDRNHRSFQVNGLINGWNGCCYTAFSIEFPTEPLMLYVGAHPTRLEPSWEDMSLWYQVQRQTKVLNIFRDHGICSKNLPQIVDSGRILHSGTCTRPNPKGRCDHPSCGTPILIVHPTGDPLSTKTIPFTSHDVIRCCRDCLSALKSAKSANVQHGDICPENIIKTNDLYILVSWGRAVLDDKDTCPAVNLQFSSSHALQHGKLCPSSDCESLVYLVYYLCGGKMASQQEADSIESALRWRQRLWAKRVIQQYLGEVSALLKAFADYVDGLVGTPYVVDYDVWVDRFNKVVDGVGNRGKVVEEVVRVEDVGESSGISENG</sequence>
<dbReference type="CDD" id="cd09272">
    <property type="entry name" value="RNase_HI_RT_Ty1"/>
    <property type="match status" value="1"/>
</dbReference>
<evidence type="ECO:0000313" key="1">
    <source>
        <dbReference type="EMBL" id="CAH1441209.1"/>
    </source>
</evidence>
<dbReference type="SUPFAM" id="SSF56112">
    <property type="entry name" value="Protein kinase-like (PK-like)"/>
    <property type="match status" value="1"/>
</dbReference>
<dbReference type="Gene3D" id="1.10.510.10">
    <property type="entry name" value="Transferase(Phosphotransferase) domain 1"/>
    <property type="match status" value="1"/>
</dbReference>
<comment type="caution">
    <text evidence="1">The sequence shown here is derived from an EMBL/GenBank/DDBJ whole genome shotgun (WGS) entry which is preliminary data.</text>
</comment>
<evidence type="ECO:0008006" key="3">
    <source>
        <dbReference type="Google" id="ProtNLM"/>
    </source>
</evidence>
<dbReference type="InterPro" id="IPR011009">
    <property type="entry name" value="Kinase-like_dom_sf"/>
</dbReference>
<proteinExistence type="predicted"/>
<gene>
    <name evidence="1" type="ORF">LVIROSA_LOCUS27289</name>
</gene>
<protein>
    <recommendedName>
        <fullName evidence="3">Protein kinase domain-containing protein</fullName>
    </recommendedName>
</protein>
<dbReference type="EMBL" id="CAKMRJ010005412">
    <property type="protein sequence ID" value="CAH1441209.1"/>
    <property type="molecule type" value="Genomic_DNA"/>
</dbReference>
<dbReference type="AlphaFoldDB" id="A0AAU9NTH8"/>